<dbReference type="EMBL" id="CP036287">
    <property type="protein sequence ID" value="QDU65271.1"/>
    <property type="molecule type" value="Genomic_DNA"/>
</dbReference>
<evidence type="ECO:0000313" key="1">
    <source>
        <dbReference type="EMBL" id="QDU65271.1"/>
    </source>
</evidence>
<accession>A0A518BE74</accession>
<name>A0A518BE74_9BACT</name>
<dbReference type="KEGG" id="pbap:Pla133_03350"/>
<evidence type="ECO:0000313" key="2">
    <source>
        <dbReference type="Proteomes" id="UP000316921"/>
    </source>
</evidence>
<dbReference type="AlphaFoldDB" id="A0A518BE74"/>
<proteinExistence type="predicted"/>
<dbReference type="Proteomes" id="UP000316921">
    <property type="component" value="Chromosome"/>
</dbReference>
<reference evidence="1 2" key="1">
    <citation type="submission" date="2019-02" db="EMBL/GenBank/DDBJ databases">
        <title>Deep-cultivation of Planctomycetes and their phenomic and genomic characterization uncovers novel biology.</title>
        <authorList>
            <person name="Wiegand S."/>
            <person name="Jogler M."/>
            <person name="Boedeker C."/>
            <person name="Pinto D."/>
            <person name="Vollmers J."/>
            <person name="Rivas-Marin E."/>
            <person name="Kohn T."/>
            <person name="Peeters S.H."/>
            <person name="Heuer A."/>
            <person name="Rast P."/>
            <person name="Oberbeckmann S."/>
            <person name="Bunk B."/>
            <person name="Jeske O."/>
            <person name="Meyerdierks A."/>
            <person name="Storesund J.E."/>
            <person name="Kallscheuer N."/>
            <person name="Luecker S."/>
            <person name="Lage O.M."/>
            <person name="Pohl T."/>
            <person name="Merkel B.J."/>
            <person name="Hornburger P."/>
            <person name="Mueller R.-W."/>
            <person name="Bruemmer F."/>
            <person name="Labrenz M."/>
            <person name="Spormann A.M."/>
            <person name="Op den Camp H."/>
            <person name="Overmann J."/>
            <person name="Amann R."/>
            <person name="Jetten M.S.M."/>
            <person name="Mascher T."/>
            <person name="Medema M.H."/>
            <person name="Devos D.P."/>
            <person name="Kaster A.-K."/>
            <person name="Ovreas L."/>
            <person name="Rohde M."/>
            <person name="Galperin M.Y."/>
            <person name="Jogler C."/>
        </authorList>
    </citation>
    <scope>NUCLEOTIDE SEQUENCE [LARGE SCALE GENOMIC DNA]</scope>
    <source>
        <strain evidence="1 2">Pla133</strain>
    </source>
</reference>
<keyword evidence="2" id="KW-1185">Reference proteome</keyword>
<organism evidence="1 2">
    <name type="scientific">Engelhardtia mirabilis</name>
    <dbReference type="NCBI Taxonomy" id="2528011"/>
    <lineage>
        <taxon>Bacteria</taxon>
        <taxon>Pseudomonadati</taxon>
        <taxon>Planctomycetota</taxon>
        <taxon>Planctomycetia</taxon>
        <taxon>Planctomycetia incertae sedis</taxon>
        <taxon>Engelhardtia</taxon>
    </lineage>
</organism>
<sequence length="304" mass="33045">MTSPEHSISPELRELLGDIGQQRESVLFSLSRNDLHKVVDRPDRAGIDRTVGRFSSAERELLDGYRHEVARLITDRTVAALLDGTFESARVYAVPGDRAATLDRSQVEARAEALSTHAPDELAQCLRRFSSSAGESYTELQAQAVRLVPSGRNRYHLADVLLLSGFETSSTRILMNLVAEAPKTRMGSVAAEFAAGIAADAGATLAACHLYKTSTSFDATRSVPCVGWLFQAVKLSDQVEAESALSVLGGVGDADVDAVGQQLQWRRDARDRGEWSPSEPSRILSDRLRRGASAIAEEVFDVFV</sequence>
<dbReference type="RefSeq" id="WP_145061720.1">
    <property type="nucleotide sequence ID" value="NZ_CP036287.1"/>
</dbReference>
<gene>
    <name evidence="1" type="ORF">Pla133_03350</name>
</gene>
<protein>
    <submittedName>
        <fullName evidence="1">Uncharacterized protein</fullName>
    </submittedName>
</protein>